<feature type="transmembrane region" description="Helical" evidence="1">
    <location>
        <begin position="20"/>
        <end position="39"/>
    </location>
</feature>
<evidence type="ECO:0000256" key="1">
    <source>
        <dbReference type="SAM" id="Phobius"/>
    </source>
</evidence>
<accession>A0A7I8KAG6</accession>
<dbReference type="Proteomes" id="UP000663760">
    <property type="component" value="Chromosome 4"/>
</dbReference>
<reference evidence="2" key="1">
    <citation type="submission" date="2020-02" db="EMBL/GenBank/DDBJ databases">
        <authorList>
            <person name="Scholz U."/>
            <person name="Mascher M."/>
            <person name="Fiebig A."/>
        </authorList>
    </citation>
    <scope>NUCLEOTIDE SEQUENCE</scope>
</reference>
<dbReference type="EMBL" id="LR746267">
    <property type="protein sequence ID" value="CAA7394224.1"/>
    <property type="molecule type" value="Genomic_DNA"/>
</dbReference>
<name>A0A7I8KAG6_SPIIN</name>
<evidence type="ECO:0000313" key="3">
    <source>
        <dbReference type="Proteomes" id="UP000663760"/>
    </source>
</evidence>
<gene>
    <name evidence="2" type="ORF">SI8410_04004885</name>
</gene>
<keyword evidence="3" id="KW-1185">Reference proteome</keyword>
<organism evidence="2 3">
    <name type="scientific">Spirodela intermedia</name>
    <name type="common">Intermediate duckweed</name>
    <dbReference type="NCBI Taxonomy" id="51605"/>
    <lineage>
        <taxon>Eukaryota</taxon>
        <taxon>Viridiplantae</taxon>
        <taxon>Streptophyta</taxon>
        <taxon>Embryophyta</taxon>
        <taxon>Tracheophyta</taxon>
        <taxon>Spermatophyta</taxon>
        <taxon>Magnoliopsida</taxon>
        <taxon>Liliopsida</taxon>
        <taxon>Araceae</taxon>
        <taxon>Lemnoideae</taxon>
        <taxon>Spirodela</taxon>
    </lineage>
</organism>
<keyword evidence="1" id="KW-0472">Membrane</keyword>
<sequence>MYEVESTITSFKASIVMSSSTSIIISLISNVFTIFLLFLNFKKTEFWCRDGDASAMHRNPEHSGGSSCSVHGLEAFGRVVVQCPRPRRLSLDKDNVGNL</sequence>
<dbReference type="AlphaFoldDB" id="A0A7I8KAG6"/>
<proteinExistence type="predicted"/>
<keyword evidence="1" id="KW-1133">Transmembrane helix</keyword>
<protein>
    <submittedName>
        <fullName evidence="2">Uncharacterized protein</fullName>
    </submittedName>
</protein>
<keyword evidence="1" id="KW-0812">Transmembrane</keyword>
<evidence type="ECO:0000313" key="2">
    <source>
        <dbReference type="EMBL" id="CAA7394224.1"/>
    </source>
</evidence>